<organism evidence="4">
    <name type="scientific">anaerobic digester metagenome</name>
    <dbReference type="NCBI Taxonomy" id="1263854"/>
    <lineage>
        <taxon>unclassified sequences</taxon>
        <taxon>metagenomes</taxon>
        <taxon>ecological metagenomes</taxon>
    </lineage>
</organism>
<feature type="domain" description="Smf/DprA SLOG" evidence="2">
    <location>
        <begin position="79"/>
        <end position="286"/>
    </location>
</feature>
<dbReference type="Pfam" id="PF17782">
    <property type="entry name" value="WHD_DprA"/>
    <property type="match status" value="1"/>
</dbReference>
<comment type="similarity">
    <text evidence="1">Belongs to the DprA/Smf family.</text>
</comment>
<dbReference type="NCBIfam" id="TIGR00732">
    <property type="entry name" value="dprA"/>
    <property type="match status" value="1"/>
</dbReference>
<dbReference type="InterPro" id="IPR041614">
    <property type="entry name" value="DprA_WH"/>
</dbReference>
<sequence length="360" mass="38919">MDRKEAWIALDLIPGIGPKSVIRLLEFFHTPEAIISAPVSRIRELNILNQAQIRGMSRGVDREALRRVKTAIKEHRFSVLTWDDPEYPRALRHIEDPPVVLYVRGSLEDFEPAVAVVGTRAPSRYGSDTAYRLSRDLSMQGLSIVSGLARGIDTRAHTGALEGQGKNIAVLGTGIDVIYPPENAGLADKIAERGAVVSELPPGVQPEPGNFPRRNRIISGLSSGVIVVEAAGRSGALITARLAGEQGRIVMAVPGPVTNMRSQGPHRLIREGAVLVRDADDVMEEIAPQIKGLIEKSETSGQAHDDILRLVGGGPLSIDDIADELGLEVVEVARRVSILELKGEVVRIEGNRFTARSIHG</sequence>
<dbReference type="Gene3D" id="3.40.50.450">
    <property type="match status" value="1"/>
</dbReference>
<dbReference type="SUPFAM" id="SSF102405">
    <property type="entry name" value="MCP/YpsA-like"/>
    <property type="match status" value="1"/>
</dbReference>
<name>A0A485LZ87_9ZZZZ</name>
<dbReference type="PANTHER" id="PTHR43022">
    <property type="entry name" value="PROTEIN SMF"/>
    <property type="match status" value="1"/>
</dbReference>
<evidence type="ECO:0000259" key="3">
    <source>
        <dbReference type="Pfam" id="PF17782"/>
    </source>
</evidence>
<dbReference type="InterPro" id="IPR003488">
    <property type="entry name" value="DprA"/>
</dbReference>
<dbReference type="EMBL" id="CAADRM010000062">
    <property type="protein sequence ID" value="VFU12997.1"/>
    <property type="molecule type" value="Genomic_DNA"/>
</dbReference>
<gene>
    <name evidence="4" type="ORF">SCFA_1540005</name>
</gene>
<dbReference type="InterPro" id="IPR010994">
    <property type="entry name" value="RuvA_2-like"/>
</dbReference>
<accession>A0A485LZ87</accession>
<reference evidence="4" key="1">
    <citation type="submission" date="2019-03" db="EMBL/GenBank/DDBJ databases">
        <authorList>
            <person name="Hao L."/>
        </authorList>
    </citation>
    <scope>NUCLEOTIDE SEQUENCE</scope>
</reference>
<evidence type="ECO:0000313" key="4">
    <source>
        <dbReference type="EMBL" id="VFU12997.1"/>
    </source>
</evidence>
<dbReference type="Pfam" id="PF02481">
    <property type="entry name" value="DNA_processg_A"/>
    <property type="match status" value="1"/>
</dbReference>
<dbReference type="PANTHER" id="PTHR43022:SF1">
    <property type="entry name" value="PROTEIN SMF"/>
    <property type="match status" value="1"/>
</dbReference>
<dbReference type="AlphaFoldDB" id="A0A485LZ87"/>
<dbReference type="Pfam" id="PF14520">
    <property type="entry name" value="HHH_5"/>
    <property type="match status" value="1"/>
</dbReference>
<evidence type="ECO:0000259" key="2">
    <source>
        <dbReference type="Pfam" id="PF02481"/>
    </source>
</evidence>
<evidence type="ECO:0000256" key="1">
    <source>
        <dbReference type="ARBA" id="ARBA00006525"/>
    </source>
</evidence>
<dbReference type="SUPFAM" id="SSF47781">
    <property type="entry name" value="RuvA domain 2-like"/>
    <property type="match status" value="1"/>
</dbReference>
<dbReference type="GO" id="GO:0009294">
    <property type="term" value="P:DNA-mediated transformation"/>
    <property type="evidence" value="ECO:0007669"/>
    <property type="project" value="InterPro"/>
</dbReference>
<protein>
    <submittedName>
        <fullName evidence="4">Uncharacterized protein</fullName>
    </submittedName>
</protein>
<proteinExistence type="inferred from homology"/>
<feature type="domain" description="DprA winged helix" evidence="3">
    <location>
        <begin position="299"/>
        <end position="351"/>
    </location>
</feature>
<dbReference type="Gene3D" id="1.10.10.10">
    <property type="entry name" value="Winged helix-like DNA-binding domain superfamily/Winged helix DNA-binding domain"/>
    <property type="match status" value="1"/>
</dbReference>
<dbReference type="InterPro" id="IPR057666">
    <property type="entry name" value="DrpA_SLOG"/>
</dbReference>
<dbReference type="InterPro" id="IPR036388">
    <property type="entry name" value="WH-like_DNA-bd_sf"/>
</dbReference>